<sequence length="246" mass="28424">MNRFELRRERNKRILDCAEQLVSQKGLYSLSLPELAKLAACPVNTLYSHFPNREDVAISLFDRWVSRWYLHSIQLLSQSPAGFVERLLAMMLCAASVHQNEMHQSGVAFVGSNPKVWDNASHDKNAVTRRIMKMSNNKIVEFVKKGRQLGYFHGDNEQIDRMLRKMYVLERGYCVLSNNKAFRDAVVEAPLKDLFEDLLDCFPILDWKIDIENINFCTVIDLIDSVMPELLAFDVDQFICQLSNES</sequence>
<evidence type="ECO:0000259" key="3">
    <source>
        <dbReference type="PROSITE" id="PS50977"/>
    </source>
</evidence>
<dbReference type="GO" id="GO:0003677">
    <property type="term" value="F:DNA binding"/>
    <property type="evidence" value="ECO:0007669"/>
    <property type="project" value="UniProtKB-UniRule"/>
</dbReference>
<dbReference type="PRINTS" id="PR00455">
    <property type="entry name" value="HTHTETR"/>
</dbReference>
<keyword evidence="1 2" id="KW-0238">DNA-binding</keyword>
<feature type="DNA-binding region" description="H-T-H motif" evidence="2">
    <location>
        <begin position="31"/>
        <end position="50"/>
    </location>
</feature>
<dbReference type="InterPro" id="IPR009057">
    <property type="entry name" value="Homeodomain-like_sf"/>
</dbReference>
<feature type="domain" description="HTH tetR-type" evidence="3">
    <location>
        <begin position="8"/>
        <end position="68"/>
    </location>
</feature>
<dbReference type="InterPro" id="IPR001647">
    <property type="entry name" value="HTH_TetR"/>
</dbReference>
<dbReference type="KEGG" id="fes:HER31_15255"/>
<gene>
    <name evidence="4" type="ORF">HER31_15255</name>
</gene>
<evidence type="ECO:0000313" key="5">
    <source>
        <dbReference type="Proteomes" id="UP000501602"/>
    </source>
</evidence>
<dbReference type="EMBL" id="CP051180">
    <property type="protein sequence ID" value="QIZ78140.1"/>
    <property type="molecule type" value="Genomic_DNA"/>
</dbReference>
<dbReference type="Gene3D" id="1.10.357.10">
    <property type="entry name" value="Tetracycline Repressor, domain 2"/>
    <property type="match status" value="1"/>
</dbReference>
<dbReference type="AlphaFoldDB" id="A0A6H1UHQ6"/>
<keyword evidence="5" id="KW-1185">Reference proteome</keyword>
<reference evidence="4 5" key="1">
    <citation type="submission" date="2020-04" db="EMBL/GenBank/DDBJ databases">
        <title>Ferrimonas sp. S7 isolated from sea water.</title>
        <authorList>
            <person name="Bae S.S."/>
            <person name="Baek K."/>
        </authorList>
    </citation>
    <scope>NUCLEOTIDE SEQUENCE [LARGE SCALE GENOMIC DNA]</scope>
    <source>
        <strain evidence="4 5">S7</strain>
    </source>
</reference>
<evidence type="ECO:0000313" key="4">
    <source>
        <dbReference type="EMBL" id="QIZ78140.1"/>
    </source>
</evidence>
<accession>A0A6H1UHQ6</accession>
<dbReference type="SUPFAM" id="SSF46689">
    <property type="entry name" value="Homeodomain-like"/>
    <property type="match status" value="1"/>
</dbReference>
<proteinExistence type="predicted"/>
<evidence type="ECO:0000256" key="2">
    <source>
        <dbReference type="PROSITE-ProRule" id="PRU00335"/>
    </source>
</evidence>
<dbReference type="PROSITE" id="PS50977">
    <property type="entry name" value="HTH_TETR_2"/>
    <property type="match status" value="1"/>
</dbReference>
<dbReference type="RefSeq" id="WP_168661816.1">
    <property type="nucleotide sequence ID" value="NZ_CP051180.1"/>
</dbReference>
<protein>
    <submittedName>
        <fullName evidence="4">TetR/AcrR family transcriptional regulator</fullName>
    </submittedName>
</protein>
<dbReference type="Pfam" id="PF00440">
    <property type="entry name" value="TetR_N"/>
    <property type="match status" value="1"/>
</dbReference>
<organism evidence="4 5">
    <name type="scientific">Ferrimonas lipolytica</name>
    <dbReference type="NCBI Taxonomy" id="2724191"/>
    <lineage>
        <taxon>Bacteria</taxon>
        <taxon>Pseudomonadati</taxon>
        <taxon>Pseudomonadota</taxon>
        <taxon>Gammaproteobacteria</taxon>
        <taxon>Alteromonadales</taxon>
        <taxon>Ferrimonadaceae</taxon>
        <taxon>Ferrimonas</taxon>
    </lineage>
</organism>
<evidence type="ECO:0000256" key="1">
    <source>
        <dbReference type="ARBA" id="ARBA00023125"/>
    </source>
</evidence>
<dbReference type="Proteomes" id="UP000501602">
    <property type="component" value="Chromosome"/>
</dbReference>
<name>A0A6H1UHQ6_9GAMM</name>